<keyword evidence="3 4" id="KW-0067">ATP-binding</keyword>
<evidence type="ECO:0000256" key="5">
    <source>
        <dbReference type="SAM" id="MobiDB-lite"/>
    </source>
</evidence>
<evidence type="ECO:0000256" key="1">
    <source>
        <dbReference type="ARBA" id="ARBA00022553"/>
    </source>
</evidence>
<dbReference type="Proteomes" id="UP000824220">
    <property type="component" value="Unassembled WGS sequence"/>
</dbReference>
<dbReference type="SUPFAM" id="SSF52540">
    <property type="entry name" value="P-loop containing nucleoside triphosphate hydrolases"/>
    <property type="match status" value="2"/>
</dbReference>
<evidence type="ECO:0000313" key="10">
    <source>
        <dbReference type="Proteomes" id="UP000824220"/>
    </source>
</evidence>
<proteinExistence type="predicted"/>
<feature type="binding site" evidence="4">
    <location>
        <begin position="712"/>
        <end position="719"/>
    </location>
    <ligand>
        <name>ATP</name>
        <dbReference type="ChEBI" id="CHEBI:30616"/>
    </ligand>
</feature>
<dbReference type="SUPFAM" id="SSF49879">
    <property type="entry name" value="SMAD/FHA domain"/>
    <property type="match status" value="1"/>
</dbReference>
<feature type="binding site" evidence="4">
    <location>
        <begin position="1039"/>
        <end position="1046"/>
    </location>
    <ligand>
        <name>ATP</name>
        <dbReference type="ChEBI" id="CHEBI:30616"/>
    </ligand>
</feature>
<keyword evidence="6" id="KW-1133">Transmembrane helix</keyword>
<feature type="compositionally biased region" description="Basic and acidic residues" evidence="5">
    <location>
        <begin position="1561"/>
        <end position="1572"/>
    </location>
</feature>
<dbReference type="EMBL" id="DXAM01000069">
    <property type="protein sequence ID" value="HJA04211.1"/>
    <property type="molecule type" value="Genomic_DNA"/>
</dbReference>
<evidence type="ECO:0000256" key="6">
    <source>
        <dbReference type="SAM" id="Phobius"/>
    </source>
</evidence>
<dbReference type="SMART" id="SM00240">
    <property type="entry name" value="FHA"/>
    <property type="match status" value="1"/>
</dbReference>
<dbReference type="InterPro" id="IPR027417">
    <property type="entry name" value="P-loop_NTPase"/>
</dbReference>
<evidence type="ECO:0000259" key="8">
    <source>
        <dbReference type="PROSITE" id="PS50901"/>
    </source>
</evidence>
<keyword evidence="2 4" id="KW-0547">Nucleotide-binding</keyword>
<dbReference type="Gene3D" id="2.60.200.20">
    <property type="match status" value="1"/>
</dbReference>
<reference evidence="9" key="1">
    <citation type="journal article" date="2021" name="PeerJ">
        <title>Extensive microbial diversity within the chicken gut microbiome revealed by metagenomics and culture.</title>
        <authorList>
            <person name="Gilroy R."/>
            <person name="Ravi A."/>
            <person name="Getino M."/>
            <person name="Pursley I."/>
            <person name="Horton D.L."/>
            <person name="Alikhan N.F."/>
            <person name="Baker D."/>
            <person name="Gharbi K."/>
            <person name="Hall N."/>
            <person name="Watson M."/>
            <person name="Adriaenssens E.M."/>
            <person name="Foster-Nyarko E."/>
            <person name="Jarju S."/>
            <person name="Secka A."/>
            <person name="Antonio M."/>
            <person name="Oren A."/>
            <person name="Chaudhuri R.R."/>
            <person name="La Ragione R."/>
            <person name="Hildebrand F."/>
            <person name="Pallen M.J."/>
        </authorList>
    </citation>
    <scope>NUCLEOTIDE SEQUENCE</scope>
    <source>
        <strain evidence="9">ChiHjej8B7-3636</strain>
    </source>
</reference>
<feature type="region of interest" description="Disordered" evidence="5">
    <location>
        <begin position="1497"/>
        <end position="1572"/>
    </location>
</feature>
<evidence type="ECO:0000256" key="4">
    <source>
        <dbReference type="PROSITE-ProRule" id="PRU00289"/>
    </source>
</evidence>
<dbReference type="Pfam" id="PF01580">
    <property type="entry name" value="FtsK_SpoIIIE"/>
    <property type="match status" value="2"/>
</dbReference>
<gene>
    <name evidence="9" type="ORF">H9800_05065</name>
</gene>
<reference evidence="9" key="2">
    <citation type="submission" date="2021-04" db="EMBL/GenBank/DDBJ databases">
        <authorList>
            <person name="Gilroy R."/>
        </authorList>
    </citation>
    <scope>NUCLEOTIDE SEQUENCE</scope>
    <source>
        <strain evidence="9">ChiHjej8B7-3636</strain>
    </source>
</reference>
<dbReference type="Gene3D" id="3.40.50.300">
    <property type="entry name" value="P-loop containing nucleotide triphosphate hydrolases"/>
    <property type="match status" value="4"/>
</dbReference>
<evidence type="ECO:0000313" key="9">
    <source>
        <dbReference type="EMBL" id="HJA04211.1"/>
    </source>
</evidence>
<dbReference type="InterPro" id="IPR003593">
    <property type="entry name" value="AAA+_ATPase"/>
</dbReference>
<evidence type="ECO:0000256" key="3">
    <source>
        <dbReference type="ARBA" id="ARBA00022840"/>
    </source>
</evidence>
<dbReference type="InterPro" id="IPR050206">
    <property type="entry name" value="FtsK/SpoIIIE/SftA"/>
</dbReference>
<dbReference type="InterPro" id="IPR002543">
    <property type="entry name" value="FtsK_dom"/>
</dbReference>
<dbReference type="GO" id="GO:0005524">
    <property type="term" value="F:ATP binding"/>
    <property type="evidence" value="ECO:0007669"/>
    <property type="project" value="UniProtKB-UniRule"/>
</dbReference>
<dbReference type="PROSITE" id="PS50006">
    <property type="entry name" value="FHA_DOMAIN"/>
    <property type="match status" value="1"/>
</dbReference>
<protein>
    <submittedName>
        <fullName evidence="9">FHA domain-containing protein</fullName>
    </submittedName>
</protein>
<feature type="transmembrane region" description="Helical" evidence="6">
    <location>
        <begin position="243"/>
        <end position="262"/>
    </location>
</feature>
<evidence type="ECO:0000256" key="2">
    <source>
        <dbReference type="ARBA" id="ARBA00022741"/>
    </source>
</evidence>
<dbReference type="SMART" id="SM00382">
    <property type="entry name" value="AAA"/>
    <property type="match status" value="3"/>
</dbReference>
<comment type="caution">
    <text evidence="9">The sequence shown here is derived from an EMBL/GenBank/DDBJ whole genome shotgun (WGS) entry which is preliminary data.</text>
</comment>
<feature type="domain" description="FtsK" evidence="8">
    <location>
        <begin position="1020"/>
        <end position="1212"/>
    </location>
</feature>
<name>A0A9D2H5R1_9MICO</name>
<feature type="domain" description="FtsK" evidence="8">
    <location>
        <begin position="694"/>
        <end position="882"/>
    </location>
</feature>
<evidence type="ECO:0000259" key="7">
    <source>
        <dbReference type="PROSITE" id="PS50006"/>
    </source>
</evidence>
<sequence length="1572" mass="170005">MKVKLTLHRDGADVVDVVVTADSLATAGDVARHIMLTEPSHSMRADDGDVLTLAVAAPTAEHMEPLRPDVPLSEAPIGSGFAVAVHNLGPNGMTAVDGRRTIAVLRAVDGPFAGQDFPVARGHSFVGRTSGNDIVLPEASVSKRHARLEVSSFIEIADLNSANGVQVDGETVTRARLEPGQKFVIGATTFVLFYSADVDAAAEDPVLERGGDLLFNRSPRVEVRYPGEEKLPPRMPTEVTQKLFPWIMLVAPIIMAGAMYLMTERPRTLLLLVMTPLMALGNFVNQRMQQKNKRNHDVMLFERQFETLEEEFYLAKPEEERARNEEAPPVADVFEQSMRLGPLLWTRRPEHWNFLALRLGTSTAVSRSSVRESDDQQGLPEYIARVDRLRERYRYVHDVPVLETLSEAGSIGVAGPMTTAADAMRGLAVQLFGLHAPNEVVTVAFAGSEWVSQLEWLKWLPHTSSETSPFADLPLVDSAPAATALLAALEEYVTRLDPVSEPRGPLDEEWTPMLFGTDVSRAASRQAPPKGVSVIVIVTDDAPVDRARLIQVLEKGANVGVHALFVAPTTAALPAICRSFVDVDGGLEDATIGLVRSGERYEHAAVEGVSNTYMSMLARRLAPVVDASIVIDDDSDIPHSVSFLSLVGSEVADEPEVIIERWRQNNTIIDRNDTPRPRLKRAGDLRAIVGQGASGAMTLDLRGQGPHALVGGTTGAGKSEFLQAWVLGMASAHSPDRVTFLFVDYKGGSAFADCVDLPHCVGIVTDLSPHLVHRALTSLRAELHHREHLFNRKNVKDLLELEKRQDPETPPALVLVIDEFAALAGEVPEFVDGVVDIAQRGRSLGIHLIMATQRPAGVIKENLRANTNLRVALRMADEGDSRDVVDDVVAATFPPSIPGRGIAKTGPGRLTPFQSAYAGGWTRDERSSDADVAVAELRFGSVMPWEPDGPVDVDVHDEDLGPTDQKRIVRTIIDAAERAQLPIPRRPWLDELPTAIDLASLEGGGDSEIVLGLVDIPERQQQVPAHYRPDRDGSVAVYGTSGSGKSTLLKTIATAAGAQPEIGTVEVYGMDFASGALGVLEDLPHVGSIVAGDDAERVQRLLATLMRELDRRSAAFAAARASTLTEYRDLVDPSMPRIILLIDNFAEFKKEWDTTSVRTPFYRGFLRVLGEGRPLGVHAVITADRGGAVPTAVASNITRRIVMRLADPSGYVMMGAPKDILDEQSPPGRAAIDKNELQVAVPGGTPNAAEQARAIGRLAQKLRARGAREAPEIGSLPTEVDIRDMPDTVDGKPVFGVADDTLAPCGFDPVGSFMVAGPPSAGKTNAMKSLIIAMERFDPNVVMFHFGTRRSELADFRDWARSATKADDEAALATQVTELLADESFTSRILIVCEDMPHLADGAAERPMRALLKALNESDHMLLGDVDISRATGGSGVMGAWKSGRQGIALKPEGLDGDSLFKVPFGRVKRAEFPAGRGMFVQAGRAMLTQMPIAHDEKPARPAPPFSFPEKPEPEPGAPMTEADERAARRARRAARAAAAGPVEGMSEEEARAARRARRQARLEAAKAETTE</sequence>
<dbReference type="CDD" id="cd01127">
    <property type="entry name" value="TrwB_TraG_TraD_VirD4"/>
    <property type="match status" value="1"/>
</dbReference>
<feature type="domain" description="FHA" evidence="7">
    <location>
        <begin position="124"/>
        <end position="172"/>
    </location>
</feature>
<dbReference type="PANTHER" id="PTHR22683:SF1">
    <property type="entry name" value="TYPE VII SECRETION SYSTEM PROTEIN ESSC"/>
    <property type="match status" value="1"/>
</dbReference>
<keyword evidence="1" id="KW-0597">Phosphoprotein</keyword>
<dbReference type="PANTHER" id="PTHR22683">
    <property type="entry name" value="SPORULATION PROTEIN RELATED"/>
    <property type="match status" value="1"/>
</dbReference>
<dbReference type="PROSITE" id="PS50901">
    <property type="entry name" value="FTSK"/>
    <property type="match status" value="2"/>
</dbReference>
<keyword evidence="6" id="KW-0812">Transmembrane</keyword>
<keyword evidence="6" id="KW-0472">Membrane</keyword>
<dbReference type="CDD" id="cd00060">
    <property type="entry name" value="FHA"/>
    <property type="match status" value="1"/>
</dbReference>
<dbReference type="GO" id="GO:0003677">
    <property type="term" value="F:DNA binding"/>
    <property type="evidence" value="ECO:0007669"/>
    <property type="project" value="InterPro"/>
</dbReference>
<dbReference type="InterPro" id="IPR008984">
    <property type="entry name" value="SMAD_FHA_dom_sf"/>
</dbReference>
<dbReference type="InterPro" id="IPR032030">
    <property type="entry name" value="YscD_cytoplasmic_dom"/>
</dbReference>
<dbReference type="Pfam" id="PF16697">
    <property type="entry name" value="Yop-YscD_cpl"/>
    <property type="match status" value="1"/>
</dbReference>
<dbReference type="InterPro" id="IPR000253">
    <property type="entry name" value="FHA_dom"/>
</dbReference>
<organism evidence="9 10">
    <name type="scientific">Candidatus Microbacterium stercoravium</name>
    <dbReference type="NCBI Taxonomy" id="2838697"/>
    <lineage>
        <taxon>Bacteria</taxon>
        <taxon>Bacillati</taxon>
        <taxon>Actinomycetota</taxon>
        <taxon>Actinomycetes</taxon>
        <taxon>Micrococcales</taxon>
        <taxon>Microbacteriaceae</taxon>
        <taxon>Microbacterium</taxon>
    </lineage>
</organism>
<accession>A0A9D2H5R1</accession>